<dbReference type="PANTHER" id="PTHR42646:SF2">
    <property type="entry name" value="5'-3' EXONUCLEASE FAMILY PROTEIN"/>
    <property type="match status" value="1"/>
</dbReference>
<dbReference type="AlphaFoldDB" id="A0A1F7I1Y4"/>
<dbReference type="InterPro" id="IPR029060">
    <property type="entry name" value="PIN-like_dom_sf"/>
</dbReference>
<dbReference type="GO" id="GO:0017108">
    <property type="term" value="F:5'-flap endonuclease activity"/>
    <property type="evidence" value="ECO:0007669"/>
    <property type="project" value="InterPro"/>
</dbReference>
<evidence type="ECO:0000256" key="4">
    <source>
        <dbReference type="ARBA" id="ARBA00023125"/>
    </source>
</evidence>
<dbReference type="InterPro" id="IPR036279">
    <property type="entry name" value="5-3_exonuclease_C_sf"/>
</dbReference>
<protein>
    <recommendedName>
        <fullName evidence="5">5'-3' exonuclease domain-containing protein</fullName>
    </recommendedName>
</protein>
<proteinExistence type="predicted"/>
<evidence type="ECO:0000313" key="7">
    <source>
        <dbReference type="Proteomes" id="UP000176803"/>
    </source>
</evidence>
<dbReference type="InterPro" id="IPR020045">
    <property type="entry name" value="DNA_polI_H3TH"/>
</dbReference>
<gene>
    <name evidence="6" type="ORF">A3F03_04280</name>
</gene>
<dbReference type="GO" id="GO:0033567">
    <property type="term" value="P:DNA replication, Okazaki fragment processing"/>
    <property type="evidence" value="ECO:0007669"/>
    <property type="project" value="InterPro"/>
</dbReference>
<dbReference type="SUPFAM" id="SSF47807">
    <property type="entry name" value="5' to 3' exonuclease, C-terminal subdomain"/>
    <property type="match status" value="1"/>
</dbReference>
<dbReference type="PANTHER" id="PTHR42646">
    <property type="entry name" value="FLAP ENDONUCLEASE XNI"/>
    <property type="match status" value="1"/>
</dbReference>
<accession>A0A1F7I1Y4</accession>
<keyword evidence="1" id="KW-0540">Nuclease</keyword>
<comment type="caution">
    <text evidence="6">The sequence shown here is derived from an EMBL/GenBank/DDBJ whole genome shotgun (WGS) entry which is preliminary data.</text>
</comment>
<sequence length="308" mass="34871">MKTLLLVDGHAIIHRAFHALPPLSNREGIPTNAIYGFFGMLHKATVDFHPDFLVVCFDTPKPTFRKKLFKKYQSNRPAMDDTLKPQIPYIKKLLDLAHIARLEKPGFEADDVIGTIAAHNKQHDLRILILTGDRDLMQLSTTTTLIMTPRTGLSDIHLYTPQEVEKKMGVKPKQIPDFKALAGDPSDNYRGVEGVGQKTAANLITRFDNIEKLYQNLSTIDNSKLQKKLANQKKDVLLFKKLATIVTDIKTDLSLEKMKFSGFNSQMKEGLQQLQLSSLLKRFFDNKPQLTKKISPVKTINSSQINLF</sequence>
<dbReference type="CDD" id="cd09859">
    <property type="entry name" value="PIN_53EXO"/>
    <property type="match status" value="1"/>
</dbReference>
<dbReference type="SUPFAM" id="SSF88723">
    <property type="entry name" value="PIN domain-like"/>
    <property type="match status" value="1"/>
</dbReference>
<dbReference type="InterPro" id="IPR038969">
    <property type="entry name" value="FEN"/>
</dbReference>
<dbReference type="CDD" id="cd09898">
    <property type="entry name" value="H3TH_53EXO"/>
    <property type="match status" value="1"/>
</dbReference>
<dbReference type="Gene3D" id="1.10.150.20">
    <property type="entry name" value="5' to 3' exonuclease, C-terminal subdomain"/>
    <property type="match status" value="1"/>
</dbReference>
<dbReference type="Pfam" id="PF01367">
    <property type="entry name" value="5_3_exonuc"/>
    <property type="match status" value="1"/>
</dbReference>
<organism evidence="6 7">
    <name type="scientific">Candidatus Roizmanbacteria bacterium RIFCSPHIGHO2_12_FULL_41_11</name>
    <dbReference type="NCBI Taxonomy" id="1802052"/>
    <lineage>
        <taxon>Bacteria</taxon>
        <taxon>Candidatus Roizmaniibacteriota</taxon>
    </lineage>
</organism>
<evidence type="ECO:0000256" key="3">
    <source>
        <dbReference type="ARBA" id="ARBA00022839"/>
    </source>
</evidence>
<dbReference type="Gene3D" id="3.40.50.1010">
    <property type="entry name" value="5'-nuclease"/>
    <property type="match status" value="1"/>
</dbReference>
<dbReference type="EMBL" id="MGAC01000043">
    <property type="protein sequence ID" value="OGK37374.1"/>
    <property type="molecule type" value="Genomic_DNA"/>
</dbReference>
<keyword evidence="2" id="KW-0378">Hydrolase</keyword>
<dbReference type="Proteomes" id="UP000176803">
    <property type="component" value="Unassembled WGS sequence"/>
</dbReference>
<dbReference type="FunFam" id="3.40.50.1010:FF:000001">
    <property type="entry name" value="DNA polymerase I"/>
    <property type="match status" value="1"/>
</dbReference>
<dbReference type="SMART" id="SM00475">
    <property type="entry name" value="53EXOc"/>
    <property type="match status" value="1"/>
</dbReference>
<keyword evidence="4" id="KW-0238">DNA-binding</keyword>
<dbReference type="InterPro" id="IPR008918">
    <property type="entry name" value="HhH2"/>
</dbReference>
<evidence type="ECO:0000313" key="6">
    <source>
        <dbReference type="EMBL" id="OGK37374.1"/>
    </source>
</evidence>
<dbReference type="GO" id="GO:0008409">
    <property type="term" value="F:5'-3' exonuclease activity"/>
    <property type="evidence" value="ECO:0007669"/>
    <property type="project" value="InterPro"/>
</dbReference>
<evidence type="ECO:0000259" key="5">
    <source>
        <dbReference type="SMART" id="SM00475"/>
    </source>
</evidence>
<name>A0A1F7I1Y4_9BACT</name>
<feature type="domain" description="5'-3' exonuclease" evidence="5">
    <location>
        <begin position="1"/>
        <end position="261"/>
    </location>
</feature>
<dbReference type="InterPro" id="IPR002421">
    <property type="entry name" value="5-3_exonuclease"/>
</dbReference>
<evidence type="ECO:0000256" key="2">
    <source>
        <dbReference type="ARBA" id="ARBA00022801"/>
    </source>
</evidence>
<dbReference type="SMART" id="SM00279">
    <property type="entry name" value="HhH2"/>
    <property type="match status" value="1"/>
</dbReference>
<dbReference type="FunFam" id="1.10.150.20:FF:000003">
    <property type="entry name" value="DNA polymerase I"/>
    <property type="match status" value="1"/>
</dbReference>
<keyword evidence="3" id="KW-0269">Exonuclease</keyword>
<dbReference type="GO" id="GO:0003677">
    <property type="term" value="F:DNA binding"/>
    <property type="evidence" value="ECO:0007669"/>
    <property type="project" value="UniProtKB-KW"/>
</dbReference>
<dbReference type="InterPro" id="IPR020046">
    <property type="entry name" value="5-3_exonucl_a-hlix_arch_N"/>
</dbReference>
<evidence type="ECO:0000256" key="1">
    <source>
        <dbReference type="ARBA" id="ARBA00022722"/>
    </source>
</evidence>
<dbReference type="Pfam" id="PF02739">
    <property type="entry name" value="5_3_exonuc_N"/>
    <property type="match status" value="1"/>
</dbReference>
<reference evidence="6 7" key="1">
    <citation type="journal article" date="2016" name="Nat. Commun.">
        <title>Thousands of microbial genomes shed light on interconnected biogeochemical processes in an aquifer system.</title>
        <authorList>
            <person name="Anantharaman K."/>
            <person name="Brown C.T."/>
            <person name="Hug L.A."/>
            <person name="Sharon I."/>
            <person name="Castelle C.J."/>
            <person name="Probst A.J."/>
            <person name="Thomas B.C."/>
            <person name="Singh A."/>
            <person name="Wilkins M.J."/>
            <person name="Karaoz U."/>
            <person name="Brodie E.L."/>
            <person name="Williams K.H."/>
            <person name="Hubbard S.S."/>
            <person name="Banfield J.F."/>
        </authorList>
    </citation>
    <scope>NUCLEOTIDE SEQUENCE [LARGE SCALE GENOMIC DNA]</scope>
</reference>